<proteinExistence type="predicted"/>
<gene>
    <name evidence="1" type="ORF">ORV05_02030</name>
</gene>
<dbReference type="EMBL" id="CP113836">
    <property type="protein sequence ID" value="WAL66618.1"/>
    <property type="molecule type" value="Genomic_DNA"/>
</dbReference>
<dbReference type="Proteomes" id="UP001163203">
    <property type="component" value="Chromosome"/>
</dbReference>
<name>A0ABY7B4N7_9PSEU</name>
<dbReference type="RefSeq" id="WP_268756750.1">
    <property type="nucleotide sequence ID" value="NZ_CP113836.1"/>
</dbReference>
<reference evidence="1" key="1">
    <citation type="submission" date="2022-11" db="EMBL/GenBank/DDBJ databases">
        <authorList>
            <person name="Mo P."/>
        </authorList>
    </citation>
    <scope>NUCLEOTIDE SEQUENCE</scope>
    <source>
        <strain evidence="1">HUAS 11-8</strain>
    </source>
</reference>
<keyword evidence="2" id="KW-1185">Reference proteome</keyword>
<evidence type="ECO:0000313" key="2">
    <source>
        <dbReference type="Proteomes" id="UP001163203"/>
    </source>
</evidence>
<protein>
    <submittedName>
        <fullName evidence="1">Uncharacterized protein</fullName>
    </submittedName>
</protein>
<sequence length="107" mass="11477">MTRPAGIDAEIWNAAAALLEEDLRAYPVRSLDQVRFCGIGVGNTAVHLTADEVVLQVTHTARPDSAKGVPAKPVAVWDLAMPPAFALELAVTLASHARYHLTNPNPR</sequence>
<organism evidence="1 2">
    <name type="scientific">Amycolatopsis cynarae</name>
    <dbReference type="NCBI Taxonomy" id="2995223"/>
    <lineage>
        <taxon>Bacteria</taxon>
        <taxon>Bacillati</taxon>
        <taxon>Actinomycetota</taxon>
        <taxon>Actinomycetes</taxon>
        <taxon>Pseudonocardiales</taxon>
        <taxon>Pseudonocardiaceae</taxon>
        <taxon>Amycolatopsis</taxon>
    </lineage>
</organism>
<accession>A0ABY7B4N7</accession>
<evidence type="ECO:0000313" key="1">
    <source>
        <dbReference type="EMBL" id="WAL66618.1"/>
    </source>
</evidence>